<comment type="caution">
    <text evidence="4">The sequence shown here is derived from an EMBL/GenBank/DDBJ whole genome shotgun (WGS) entry which is preliminary data.</text>
</comment>
<feature type="coiled-coil region" evidence="2">
    <location>
        <begin position="40"/>
        <end position="67"/>
    </location>
</feature>
<name>A0AAV3Q037_LITER</name>
<reference evidence="4 5" key="1">
    <citation type="submission" date="2024-01" db="EMBL/GenBank/DDBJ databases">
        <title>The complete chloroplast genome sequence of Lithospermum erythrorhizon: insights into the phylogenetic relationship among Boraginaceae species and the maternal lineages of purple gromwells.</title>
        <authorList>
            <person name="Okada T."/>
            <person name="Watanabe K."/>
        </authorList>
    </citation>
    <scope>NUCLEOTIDE SEQUENCE [LARGE SCALE GENOMIC DNA]</scope>
</reference>
<dbReference type="InterPro" id="IPR043128">
    <property type="entry name" value="Rev_trsase/Diguanyl_cyclase"/>
</dbReference>
<dbReference type="AlphaFoldDB" id="A0AAV3Q037"/>
<organism evidence="4 5">
    <name type="scientific">Lithospermum erythrorhizon</name>
    <name type="common">Purple gromwell</name>
    <name type="synonym">Lithospermum officinale var. erythrorhizon</name>
    <dbReference type="NCBI Taxonomy" id="34254"/>
    <lineage>
        <taxon>Eukaryota</taxon>
        <taxon>Viridiplantae</taxon>
        <taxon>Streptophyta</taxon>
        <taxon>Embryophyta</taxon>
        <taxon>Tracheophyta</taxon>
        <taxon>Spermatophyta</taxon>
        <taxon>Magnoliopsida</taxon>
        <taxon>eudicotyledons</taxon>
        <taxon>Gunneridae</taxon>
        <taxon>Pentapetalae</taxon>
        <taxon>asterids</taxon>
        <taxon>lamiids</taxon>
        <taxon>Boraginales</taxon>
        <taxon>Boraginaceae</taxon>
        <taxon>Boraginoideae</taxon>
        <taxon>Lithospermeae</taxon>
        <taxon>Lithospermum</taxon>
    </lineage>
</organism>
<evidence type="ECO:0000259" key="3">
    <source>
        <dbReference type="Pfam" id="PF17919"/>
    </source>
</evidence>
<evidence type="ECO:0000313" key="5">
    <source>
        <dbReference type="Proteomes" id="UP001454036"/>
    </source>
</evidence>
<gene>
    <name evidence="4" type="ORF">LIER_13579</name>
</gene>
<dbReference type="SUPFAM" id="SSF56672">
    <property type="entry name" value="DNA/RNA polymerases"/>
    <property type="match status" value="1"/>
</dbReference>
<accession>A0AAV3Q037</accession>
<evidence type="ECO:0000313" key="4">
    <source>
        <dbReference type="EMBL" id="GAA0155975.1"/>
    </source>
</evidence>
<dbReference type="Pfam" id="PF17919">
    <property type="entry name" value="RT_RNaseH_2"/>
    <property type="match status" value="1"/>
</dbReference>
<proteinExistence type="predicted"/>
<dbReference type="InterPro" id="IPR050951">
    <property type="entry name" value="Retrovirus_Pol_polyprotein"/>
</dbReference>
<sequence length="274" mass="31419">MCTNFTSLNKVCPKDFYPLPCLARLVDGSAGHEVFDFMDASRGSENMENLREILEQLRKSKLRINTDKCSFGVTSGKFLGYMISERGIEPNPDKIKAILDMQPPREYKDIQKLIGCLAALSRFIFKSGEKNLPFFKNLRRASSTKFYWDDECNKAFERLKEYLSSPKLLSQPEQREILQLYLVVSNGAVSSVLIRKDEGQQIPVYYVSRILHRAEESYPIIDKFALDLVISARKLKIYFVTSDSSSGGSTHEESHYESPTIREINNLGYRVERV</sequence>
<dbReference type="Proteomes" id="UP001454036">
    <property type="component" value="Unassembled WGS sequence"/>
</dbReference>
<keyword evidence="5" id="KW-1185">Reference proteome</keyword>
<dbReference type="InterPro" id="IPR043502">
    <property type="entry name" value="DNA/RNA_pol_sf"/>
</dbReference>
<keyword evidence="2" id="KW-0175">Coiled coil</keyword>
<feature type="domain" description="Reverse transcriptase/retrotransposon-derived protein RNase H-like" evidence="3">
    <location>
        <begin position="148"/>
        <end position="241"/>
    </location>
</feature>
<keyword evidence="1" id="KW-0511">Multifunctional enzyme</keyword>
<dbReference type="GO" id="GO:0003824">
    <property type="term" value="F:catalytic activity"/>
    <property type="evidence" value="ECO:0007669"/>
    <property type="project" value="UniProtKB-KW"/>
</dbReference>
<dbReference type="EMBL" id="BAABME010002761">
    <property type="protein sequence ID" value="GAA0155975.1"/>
    <property type="molecule type" value="Genomic_DNA"/>
</dbReference>
<dbReference type="InterPro" id="IPR041577">
    <property type="entry name" value="RT_RNaseH_2"/>
</dbReference>
<dbReference type="PANTHER" id="PTHR37984">
    <property type="entry name" value="PROTEIN CBG26694"/>
    <property type="match status" value="1"/>
</dbReference>
<evidence type="ECO:0000256" key="1">
    <source>
        <dbReference type="ARBA" id="ARBA00023268"/>
    </source>
</evidence>
<dbReference type="PANTHER" id="PTHR37984:SF5">
    <property type="entry name" value="PROTEIN NYNRIN-LIKE"/>
    <property type="match status" value="1"/>
</dbReference>
<protein>
    <recommendedName>
        <fullName evidence="3">Reverse transcriptase/retrotransposon-derived protein RNase H-like domain-containing protein</fullName>
    </recommendedName>
</protein>
<evidence type="ECO:0000256" key="2">
    <source>
        <dbReference type="SAM" id="Coils"/>
    </source>
</evidence>
<dbReference type="Gene3D" id="3.30.70.270">
    <property type="match status" value="3"/>
</dbReference>